<dbReference type="PROSITE" id="PS51725">
    <property type="entry name" value="ABM"/>
    <property type="match status" value="1"/>
</dbReference>
<dbReference type="Gene3D" id="3.30.70.100">
    <property type="match status" value="1"/>
</dbReference>
<keyword evidence="3" id="KW-1185">Reference proteome</keyword>
<dbReference type="OrthoDB" id="1494517at2"/>
<dbReference type="Pfam" id="PF03992">
    <property type="entry name" value="ABM"/>
    <property type="match status" value="1"/>
</dbReference>
<name>A0A4Z0FXF3_9ACTN</name>
<keyword evidence="2" id="KW-0560">Oxidoreductase</keyword>
<sequence>MKIEALDPSTPLPQQFQEKTGPITLVNVFDVPPDLYEQFLTIWQEDAAYMKASPGCIHTQLHKGTAGSRLLVNVAVWESTQALLAAFSKPEFQQSAAKYPAGITAYPHVYEKIAVEGICVA</sequence>
<evidence type="ECO:0000259" key="1">
    <source>
        <dbReference type="PROSITE" id="PS51725"/>
    </source>
</evidence>
<protein>
    <submittedName>
        <fullName evidence="2">Antibiotic biosynthesis monooxygenase</fullName>
    </submittedName>
</protein>
<organism evidence="2 3">
    <name type="scientific">Streptomyces palmae</name>
    <dbReference type="NCBI Taxonomy" id="1701085"/>
    <lineage>
        <taxon>Bacteria</taxon>
        <taxon>Bacillati</taxon>
        <taxon>Actinomycetota</taxon>
        <taxon>Actinomycetes</taxon>
        <taxon>Kitasatosporales</taxon>
        <taxon>Streptomycetaceae</taxon>
        <taxon>Streptomyces</taxon>
    </lineage>
</organism>
<dbReference type="Proteomes" id="UP000297948">
    <property type="component" value="Unassembled WGS sequence"/>
</dbReference>
<reference evidence="2 3" key="1">
    <citation type="submission" date="2019-03" db="EMBL/GenBank/DDBJ databases">
        <authorList>
            <person name="Gonzalez-Pimentel J.L."/>
        </authorList>
    </citation>
    <scope>NUCLEOTIDE SEQUENCE [LARGE SCALE GENOMIC DNA]</scope>
    <source>
        <strain evidence="2 3">JCM 31289</strain>
    </source>
</reference>
<comment type="caution">
    <text evidence="2">The sequence shown here is derived from an EMBL/GenBank/DDBJ whole genome shotgun (WGS) entry which is preliminary data.</text>
</comment>
<dbReference type="EMBL" id="SRID01000515">
    <property type="protein sequence ID" value="TGA87061.1"/>
    <property type="molecule type" value="Genomic_DNA"/>
</dbReference>
<dbReference type="RefSeq" id="WP_135342288.1">
    <property type="nucleotide sequence ID" value="NZ_JBHLTX010000014.1"/>
</dbReference>
<dbReference type="GO" id="GO:0004497">
    <property type="term" value="F:monooxygenase activity"/>
    <property type="evidence" value="ECO:0007669"/>
    <property type="project" value="UniProtKB-KW"/>
</dbReference>
<evidence type="ECO:0000313" key="2">
    <source>
        <dbReference type="EMBL" id="TGA87061.1"/>
    </source>
</evidence>
<dbReference type="SUPFAM" id="SSF54909">
    <property type="entry name" value="Dimeric alpha+beta barrel"/>
    <property type="match status" value="1"/>
</dbReference>
<evidence type="ECO:0000313" key="3">
    <source>
        <dbReference type="Proteomes" id="UP000297948"/>
    </source>
</evidence>
<accession>A0A4Z0FXF3</accession>
<feature type="domain" description="ABM" evidence="1">
    <location>
        <begin position="23"/>
        <end position="113"/>
    </location>
</feature>
<dbReference type="InterPro" id="IPR011008">
    <property type="entry name" value="Dimeric_a/b-barrel"/>
</dbReference>
<keyword evidence="2" id="KW-0503">Monooxygenase</keyword>
<gene>
    <name evidence="2" type="ORF">E4099_30175</name>
</gene>
<proteinExistence type="predicted"/>
<dbReference type="AlphaFoldDB" id="A0A4Z0FXF3"/>
<dbReference type="InterPro" id="IPR007138">
    <property type="entry name" value="ABM_dom"/>
</dbReference>